<dbReference type="GO" id="GO:0001181">
    <property type="term" value="F:RNA polymerase I general transcription initiation factor activity"/>
    <property type="evidence" value="ECO:0007669"/>
    <property type="project" value="TreeGrafter"/>
</dbReference>
<feature type="region of interest" description="Disordered" evidence="1">
    <location>
        <begin position="410"/>
        <end position="439"/>
    </location>
</feature>
<reference evidence="2" key="1">
    <citation type="journal article" date="2020" name="Stud. Mycol.">
        <title>101 Dothideomycetes genomes: a test case for predicting lifestyles and emergence of pathogens.</title>
        <authorList>
            <person name="Haridas S."/>
            <person name="Albert R."/>
            <person name="Binder M."/>
            <person name="Bloem J."/>
            <person name="Labutti K."/>
            <person name="Salamov A."/>
            <person name="Andreopoulos B."/>
            <person name="Baker S."/>
            <person name="Barry K."/>
            <person name="Bills G."/>
            <person name="Bluhm B."/>
            <person name="Cannon C."/>
            <person name="Castanera R."/>
            <person name="Culley D."/>
            <person name="Daum C."/>
            <person name="Ezra D."/>
            <person name="Gonzalez J."/>
            <person name="Henrissat B."/>
            <person name="Kuo A."/>
            <person name="Liang C."/>
            <person name="Lipzen A."/>
            <person name="Lutzoni F."/>
            <person name="Magnuson J."/>
            <person name="Mondo S."/>
            <person name="Nolan M."/>
            <person name="Ohm R."/>
            <person name="Pangilinan J."/>
            <person name="Park H.-J."/>
            <person name="Ramirez L."/>
            <person name="Alfaro M."/>
            <person name="Sun H."/>
            <person name="Tritt A."/>
            <person name="Yoshinaga Y."/>
            <person name="Zwiers L.-H."/>
            <person name="Turgeon B."/>
            <person name="Goodwin S."/>
            <person name="Spatafora J."/>
            <person name="Crous P."/>
            <person name="Grigoriev I."/>
        </authorList>
    </citation>
    <scope>NUCLEOTIDE SEQUENCE</scope>
    <source>
        <strain evidence="2">CBS 133067</strain>
    </source>
</reference>
<dbReference type="InterPro" id="IPR039601">
    <property type="entry name" value="Rrn5"/>
</dbReference>
<dbReference type="Proteomes" id="UP000799772">
    <property type="component" value="Unassembled WGS sequence"/>
</dbReference>
<organism evidence="2 3">
    <name type="scientific">Rhizodiscina lignyota</name>
    <dbReference type="NCBI Taxonomy" id="1504668"/>
    <lineage>
        <taxon>Eukaryota</taxon>
        <taxon>Fungi</taxon>
        <taxon>Dikarya</taxon>
        <taxon>Ascomycota</taxon>
        <taxon>Pezizomycotina</taxon>
        <taxon>Dothideomycetes</taxon>
        <taxon>Pleosporomycetidae</taxon>
        <taxon>Aulographales</taxon>
        <taxon>Rhizodiscinaceae</taxon>
        <taxon>Rhizodiscina</taxon>
    </lineage>
</organism>
<feature type="compositionally biased region" description="Basic and acidic residues" evidence="1">
    <location>
        <begin position="244"/>
        <end position="254"/>
    </location>
</feature>
<accession>A0A9P4IH27</accession>
<dbReference type="InterPro" id="IPR009057">
    <property type="entry name" value="Homeodomain-like_sf"/>
</dbReference>
<dbReference type="InterPro" id="IPR001005">
    <property type="entry name" value="SANT/Myb"/>
</dbReference>
<keyword evidence="3" id="KW-1185">Reference proteome</keyword>
<proteinExistence type="predicted"/>
<feature type="compositionally biased region" description="Acidic residues" evidence="1">
    <location>
        <begin position="227"/>
        <end position="243"/>
    </location>
</feature>
<dbReference type="CDD" id="cd00167">
    <property type="entry name" value="SANT"/>
    <property type="match status" value="1"/>
</dbReference>
<feature type="compositionally biased region" description="Acidic residues" evidence="1">
    <location>
        <begin position="424"/>
        <end position="439"/>
    </location>
</feature>
<dbReference type="PANTHER" id="PTHR28079:SF1">
    <property type="entry name" value="RNA POLYMERASE I-SPECIFIC TRANSCRIPTION INITIATION FACTOR RRN5"/>
    <property type="match status" value="1"/>
</dbReference>
<evidence type="ECO:0000256" key="1">
    <source>
        <dbReference type="SAM" id="MobiDB-lite"/>
    </source>
</evidence>
<dbReference type="GO" id="GO:0042790">
    <property type="term" value="P:nucleolar large rRNA transcription by RNA polymerase I"/>
    <property type="evidence" value="ECO:0007669"/>
    <property type="project" value="InterPro"/>
</dbReference>
<evidence type="ECO:0000313" key="3">
    <source>
        <dbReference type="Proteomes" id="UP000799772"/>
    </source>
</evidence>
<feature type="region of interest" description="Disordered" evidence="1">
    <location>
        <begin position="470"/>
        <end position="495"/>
    </location>
</feature>
<feature type="compositionally biased region" description="Basic residues" evidence="1">
    <location>
        <begin position="50"/>
        <end position="68"/>
    </location>
</feature>
<dbReference type="SUPFAM" id="SSF46689">
    <property type="entry name" value="Homeodomain-like"/>
    <property type="match status" value="1"/>
</dbReference>
<dbReference type="GO" id="GO:0006361">
    <property type="term" value="P:transcription initiation at RNA polymerase I promoter"/>
    <property type="evidence" value="ECO:0007669"/>
    <property type="project" value="TreeGrafter"/>
</dbReference>
<protein>
    <submittedName>
        <fullName evidence="2">Uncharacterized protein</fullName>
    </submittedName>
</protein>
<dbReference type="AlphaFoldDB" id="A0A9P4IH27"/>
<dbReference type="Gene3D" id="1.20.58.1880">
    <property type="match status" value="1"/>
</dbReference>
<dbReference type="OrthoDB" id="2240312at2759"/>
<comment type="caution">
    <text evidence="2">The sequence shown here is derived from an EMBL/GenBank/DDBJ whole genome shotgun (WGS) entry which is preliminary data.</text>
</comment>
<evidence type="ECO:0000313" key="2">
    <source>
        <dbReference type="EMBL" id="KAF2101450.1"/>
    </source>
</evidence>
<feature type="region of interest" description="Disordered" evidence="1">
    <location>
        <begin position="227"/>
        <end position="254"/>
    </location>
</feature>
<gene>
    <name evidence="2" type="ORF">NA57DRAFT_53418</name>
</gene>
<name>A0A9P4IH27_9PEZI</name>
<dbReference type="EMBL" id="ML978123">
    <property type="protein sequence ID" value="KAF2101450.1"/>
    <property type="molecule type" value="Genomic_DNA"/>
</dbReference>
<sequence>MSDELSETASDFRPEDDEHSEDGSTVSQQSGISPQVSDQNDSQPLDPSPTKKRKIVRKTTAAKRRRLQGKYSDSFRQLLNSTIHEVATPFADVVQNRFAQTHFGASLWTSKEKDVMFEALARYGRDDLPKVSAAIGSKSKLEVRDYLFTLKDGLVEHSLNDPEYGLASMGDMPAAVEIGETCEEKLNGAADALAFNQWNWEIQQEEKKYGSLWLIDSAVAKELDDAITNDFPDDDPSSDDENRDPESPSKRLKLHDPSFKQVLSEDHEIRRAAELFKTSSWIKLSTEVFMNAGGSRQDENWLSIATQDDEPSMMCTTFLDFHRLAVTITRRVVQTVLFQAMSRLRASDVWNSSMRNRRLNVTSQDVKAALRILGMKENARDFWIWTARRCGVVLTDMGRKDELSYEETEAFLSGSSVPPPVEQSDTEEMSSLPDLDEDEDDRRLAALEAEHERYAEELDQRAAVEEQARLLEALGEEDSGHAEDEEPVHRPALKRTARDGLIDWHDWTDYEAPWEVQSAPD</sequence>
<dbReference type="GO" id="GO:0000500">
    <property type="term" value="C:RNA polymerase I upstream activating factor complex"/>
    <property type="evidence" value="ECO:0007669"/>
    <property type="project" value="InterPro"/>
</dbReference>
<dbReference type="PANTHER" id="PTHR28079">
    <property type="entry name" value="RNA POLYMERASE I-SPECIFIC TRANSCRIPTION INITIATION FACTOR RRN5"/>
    <property type="match status" value="1"/>
</dbReference>
<dbReference type="GO" id="GO:0000182">
    <property type="term" value="F:rDNA binding"/>
    <property type="evidence" value="ECO:0007669"/>
    <property type="project" value="TreeGrafter"/>
</dbReference>
<feature type="compositionally biased region" description="Polar residues" evidence="1">
    <location>
        <begin position="23"/>
        <end position="45"/>
    </location>
</feature>
<feature type="region of interest" description="Disordered" evidence="1">
    <location>
        <begin position="1"/>
        <end position="68"/>
    </location>
</feature>